<comment type="caution">
    <text evidence="13">The sequence shown here is derived from an EMBL/GenBank/DDBJ whole genome shotgun (WGS) entry which is preliminary data.</text>
</comment>
<dbReference type="EC" id="3.2.1.15" evidence="2"/>
<dbReference type="InterPro" id="IPR012334">
    <property type="entry name" value="Pectin_lyas_fold"/>
</dbReference>
<evidence type="ECO:0000256" key="12">
    <source>
        <dbReference type="SAM" id="MobiDB-lite"/>
    </source>
</evidence>
<evidence type="ECO:0000256" key="7">
    <source>
        <dbReference type="ARBA" id="ARBA00023295"/>
    </source>
</evidence>
<evidence type="ECO:0000256" key="11">
    <source>
        <dbReference type="RuleBase" id="RU361169"/>
    </source>
</evidence>
<evidence type="ECO:0000256" key="5">
    <source>
        <dbReference type="ARBA" id="ARBA00022801"/>
    </source>
</evidence>
<dbReference type="SUPFAM" id="SSF51126">
    <property type="entry name" value="Pectin lyase-like"/>
    <property type="match status" value="1"/>
</dbReference>
<evidence type="ECO:0000256" key="8">
    <source>
        <dbReference type="ARBA" id="ARBA00023316"/>
    </source>
</evidence>
<evidence type="ECO:0000256" key="9">
    <source>
        <dbReference type="ARBA" id="ARBA00034074"/>
    </source>
</evidence>
<accession>A0ABR1J0R1</accession>
<evidence type="ECO:0000256" key="1">
    <source>
        <dbReference type="ARBA" id="ARBA00008834"/>
    </source>
</evidence>
<feature type="active site" evidence="10">
    <location>
        <position position="275"/>
    </location>
</feature>
<sequence length="414" mass="43343">MRKVSENSQHGKFNVVEYKRWKVFNLCSQLRFSMKSLAFISFTLSSVYLVQAVALKPSFNSLNRRYPRKIGKRCTGTISSLDDVDSAQECTTIVIDAFTVDAGETFTLNPPDGATVTMKGNITFSFKEWDGPLMVVKGNDITFDGGGNTLDGQGEKYWDGKGTSSDGTTKPVPLLRINHDGGSFSNVVVLNSPARAVAIGGDGVTVSKITVNNSAGDESNDASDGKPAGHNTDGFDISANNVVVEDSVVMNQDDCLAINRGKNITFQNNQCSGGHGISVGSISSNVVVSNVQITGNTVKDSMQCFRIKTQASASNSTVSGITYKGNTGSGCEDYGVLITQSYPEALGTAGTGVIISDVTFTGTNTVSVDSGADRVDVNCGSTTSCPGTWDFSGLTVTGGDAGTITNASISGGSF</sequence>
<dbReference type="InterPro" id="IPR000743">
    <property type="entry name" value="Glyco_hydro_28"/>
</dbReference>
<evidence type="ECO:0000313" key="13">
    <source>
        <dbReference type="EMBL" id="KAK7446982.1"/>
    </source>
</evidence>
<keyword evidence="3" id="KW-0732">Signal</keyword>
<feature type="region of interest" description="Disordered" evidence="12">
    <location>
        <begin position="213"/>
        <end position="233"/>
    </location>
</feature>
<dbReference type="InterPro" id="IPR006626">
    <property type="entry name" value="PbH1"/>
</dbReference>
<dbReference type="PANTHER" id="PTHR31884:SF1">
    <property type="entry name" value="POLYGALACTURONASE"/>
    <property type="match status" value="1"/>
</dbReference>
<organism evidence="13 14">
    <name type="scientific">Marasmiellus scandens</name>
    <dbReference type="NCBI Taxonomy" id="2682957"/>
    <lineage>
        <taxon>Eukaryota</taxon>
        <taxon>Fungi</taxon>
        <taxon>Dikarya</taxon>
        <taxon>Basidiomycota</taxon>
        <taxon>Agaricomycotina</taxon>
        <taxon>Agaricomycetes</taxon>
        <taxon>Agaricomycetidae</taxon>
        <taxon>Agaricales</taxon>
        <taxon>Marasmiineae</taxon>
        <taxon>Omphalotaceae</taxon>
        <taxon>Marasmiellus</taxon>
    </lineage>
</organism>
<reference evidence="13 14" key="1">
    <citation type="submission" date="2024-01" db="EMBL/GenBank/DDBJ databases">
        <title>A draft genome for the cacao thread blight pathogen Marasmiellus scandens.</title>
        <authorList>
            <person name="Baruah I.K."/>
            <person name="Leung J."/>
            <person name="Bukari Y."/>
            <person name="Amoako-Attah I."/>
            <person name="Meinhardt L.W."/>
            <person name="Bailey B.A."/>
            <person name="Cohen S.P."/>
        </authorList>
    </citation>
    <scope>NUCLEOTIDE SEQUENCE [LARGE SCALE GENOMIC DNA]</scope>
    <source>
        <strain evidence="13 14">GH-19</strain>
    </source>
</reference>
<protein>
    <recommendedName>
        <fullName evidence="2">endo-polygalacturonase</fullName>
        <ecNumber evidence="2">3.2.1.15</ecNumber>
    </recommendedName>
</protein>
<dbReference type="Proteomes" id="UP001498398">
    <property type="component" value="Unassembled WGS sequence"/>
</dbReference>
<keyword evidence="14" id="KW-1185">Reference proteome</keyword>
<name>A0ABR1J0R1_9AGAR</name>
<keyword evidence="4" id="KW-0677">Repeat</keyword>
<gene>
    <name evidence="13" type="ORF">VKT23_014194</name>
</gene>
<dbReference type="Gene3D" id="2.160.20.10">
    <property type="entry name" value="Single-stranded right-handed beta-helix, Pectin lyase-like"/>
    <property type="match status" value="1"/>
</dbReference>
<keyword evidence="6" id="KW-1015">Disulfide bond</keyword>
<dbReference type="InterPro" id="IPR011050">
    <property type="entry name" value="Pectin_lyase_fold/virulence"/>
</dbReference>
<dbReference type="Pfam" id="PF00295">
    <property type="entry name" value="Glyco_hydro_28"/>
    <property type="match status" value="1"/>
</dbReference>
<evidence type="ECO:0000256" key="10">
    <source>
        <dbReference type="PROSITE-ProRule" id="PRU10052"/>
    </source>
</evidence>
<evidence type="ECO:0000256" key="4">
    <source>
        <dbReference type="ARBA" id="ARBA00022737"/>
    </source>
</evidence>
<dbReference type="PROSITE" id="PS00502">
    <property type="entry name" value="POLYGALACTURONASE"/>
    <property type="match status" value="1"/>
</dbReference>
<evidence type="ECO:0000256" key="3">
    <source>
        <dbReference type="ARBA" id="ARBA00022729"/>
    </source>
</evidence>
<keyword evidence="5 11" id="KW-0378">Hydrolase</keyword>
<evidence type="ECO:0000313" key="14">
    <source>
        <dbReference type="Proteomes" id="UP001498398"/>
    </source>
</evidence>
<dbReference type="PANTHER" id="PTHR31884">
    <property type="entry name" value="POLYGALACTURONASE"/>
    <property type="match status" value="1"/>
</dbReference>
<evidence type="ECO:0000256" key="2">
    <source>
        <dbReference type="ARBA" id="ARBA00012736"/>
    </source>
</evidence>
<evidence type="ECO:0000256" key="6">
    <source>
        <dbReference type="ARBA" id="ARBA00023157"/>
    </source>
</evidence>
<keyword evidence="8" id="KW-0961">Cell wall biogenesis/degradation</keyword>
<dbReference type="EMBL" id="JBANRG010000042">
    <property type="protein sequence ID" value="KAK7446982.1"/>
    <property type="molecule type" value="Genomic_DNA"/>
</dbReference>
<dbReference type="SMART" id="SM00710">
    <property type="entry name" value="PbH1"/>
    <property type="match status" value="7"/>
</dbReference>
<keyword evidence="7 11" id="KW-0326">Glycosidase</keyword>
<comment type="similarity">
    <text evidence="1 11">Belongs to the glycosyl hydrolase 28 family.</text>
</comment>
<proteinExistence type="inferred from homology"/>
<comment type="catalytic activity">
    <reaction evidence="9">
        <text>(1,4-alpha-D-galacturonosyl)n+m + H2O = (1,4-alpha-D-galacturonosyl)n + (1,4-alpha-D-galacturonosyl)m.</text>
        <dbReference type="EC" id="3.2.1.15"/>
    </reaction>
</comment>
<dbReference type="InterPro" id="IPR050434">
    <property type="entry name" value="Glycosyl_hydrlase_28"/>
</dbReference>